<protein>
    <submittedName>
        <fullName evidence="5">DNA-binding transcriptional regulator, AcrR family</fullName>
    </submittedName>
</protein>
<feature type="DNA-binding region" description="H-T-H motif" evidence="2">
    <location>
        <begin position="43"/>
        <end position="62"/>
    </location>
</feature>
<evidence type="ECO:0000256" key="2">
    <source>
        <dbReference type="PROSITE-ProRule" id="PRU00335"/>
    </source>
</evidence>
<keyword evidence="6" id="KW-1185">Reference proteome</keyword>
<dbReference type="GO" id="GO:0003677">
    <property type="term" value="F:DNA binding"/>
    <property type="evidence" value="ECO:0007669"/>
    <property type="project" value="UniProtKB-UniRule"/>
</dbReference>
<evidence type="ECO:0000313" key="6">
    <source>
        <dbReference type="Proteomes" id="UP000198582"/>
    </source>
</evidence>
<name>A0A1H8Y193_9PSEU</name>
<dbReference type="RefSeq" id="WP_091619407.1">
    <property type="nucleotide sequence ID" value="NZ_FOEF01000010.1"/>
</dbReference>
<dbReference type="Pfam" id="PF17926">
    <property type="entry name" value="TetR_C_21"/>
    <property type="match status" value="1"/>
</dbReference>
<dbReference type="InterPro" id="IPR001647">
    <property type="entry name" value="HTH_TetR"/>
</dbReference>
<gene>
    <name evidence="5" type="ORF">SAMN04489732_110124</name>
</gene>
<dbReference type="InterPro" id="IPR036271">
    <property type="entry name" value="Tet_transcr_reg_TetR-rel_C_sf"/>
</dbReference>
<evidence type="ECO:0000256" key="3">
    <source>
        <dbReference type="SAM" id="MobiDB-lite"/>
    </source>
</evidence>
<dbReference type="SUPFAM" id="SSF48498">
    <property type="entry name" value="Tetracyclin repressor-like, C-terminal domain"/>
    <property type="match status" value="1"/>
</dbReference>
<feature type="domain" description="HTH tetR-type" evidence="4">
    <location>
        <begin position="20"/>
        <end position="80"/>
    </location>
</feature>
<dbReference type="InterPro" id="IPR009057">
    <property type="entry name" value="Homeodomain-like_sf"/>
</dbReference>
<evidence type="ECO:0000313" key="5">
    <source>
        <dbReference type="EMBL" id="SEP45822.1"/>
    </source>
</evidence>
<dbReference type="GO" id="GO:0006355">
    <property type="term" value="P:regulation of DNA-templated transcription"/>
    <property type="evidence" value="ECO:0007669"/>
    <property type="project" value="UniProtKB-ARBA"/>
</dbReference>
<proteinExistence type="predicted"/>
<dbReference type="Pfam" id="PF00440">
    <property type="entry name" value="TetR_N"/>
    <property type="match status" value="1"/>
</dbReference>
<organism evidence="5 6">
    <name type="scientific">Amycolatopsis saalfeldensis</name>
    <dbReference type="NCBI Taxonomy" id="394193"/>
    <lineage>
        <taxon>Bacteria</taxon>
        <taxon>Bacillati</taxon>
        <taxon>Actinomycetota</taxon>
        <taxon>Actinomycetes</taxon>
        <taxon>Pseudonocardiales</taxon>
        <taxon>Pseudonocardiaceae</taxon>
        <taxon>Amycolatopsis</taxon>
    </lineage>
</organism>
<feature type="compositionally biased region" description="Basic and acidic residues" evidence="3">
    <location>
        <begin position="11"/>
        <end position="22"/>
    </location>
</feature>
<dbReference type="PRINTS" id="PR00455">
    <property type="entry name" value="HTHTETR"/>
</dbReference>
<dbReference type="OrthoDB" id="4726108at2"/>
<feature type="region of interest" description="Disordered" evidence="3">
    <location>
        <begin position="1"/>
        <end position="22"/>
    </location>
</feature>
<dbReference type="AlphaFoldDB" id="A0A1H8Y193"/>
<accession>A0A1H8Y193</accession>
<dbReference type="PROSITE" id="PS50977">
    <property type="entry name" value="HTH_TETR_2"/>
    <property type="match status" value="1"/>
</dbReference>
<dbReference type="InterPro" id="IPR041467">
    <property type="entry name" value="Sco4008_C"/>
</dbReference>
<dbReference type="Proteomes" id="UP000198582">
    <property type="component" value="Unassembled WGS sequence"/>
</dbReference>
<dbReference type="InterPro" id="IPR050109">
    <property type="entry name" value="HTH-type_TetR-like_transc_reg"/>
</dbReference>
<dbReference type="SUPFAM" id="SSF46689">
    <property type="entry name" value="Homeodomain-like"/>
    <property type="match status" value="1"/>
</dbReference>
<dbReference type="PANTHER" id="PTHR30328:SF54">
    <property type="entry name" value="HTH-TYPE TRANSCRIPTIONAL REPRESSOR SCO4008"/>
    <property type="match status" value="1"/>
</dbReference>
<dbReference type="STRING" id="394193.SAMN04489732_110124"/>
<evidence type="ECO:0000259" key="4">
    <source>
        <dbReference type="PROSITE" id="PS50977"/>
    </source>
</evidence>
<reference evidence="5 6" key="1">
    <citation type="submission" date="2016-10" db="EMBL/GenBank/DDBJ databases">
        <authorList>
            <person name="de Groot N.N."/>
        </authorList>
    </citation>
    <scope>NUCLEOTIDE SEQUENCE [LARGE SCALE GENOMIC DNA]</scope>
    <source>
        <strain evidence="5 6">DSM 44993</strain>
    </source>
</reference>
<evidence type="ECO:0000256" key="1">
    <source>
        <dbReference type="ARBA" id="ARBA00023125"/>
    </source>
</evidence>
<keyword evidence="1 2" id="KW-0238">DNA-binding</keyword>
<dbReference type="PANTHER" id="PTHR30328">
    <property type="entry name" value="TRANSCRIPTIONAL REPRESSOR"/>
    <property type="match status" value="1"/>
</dbReference>
<dbReference type="Gene3D" id="1.10.357.10">
    <property type="entry name" value="Tetracycline Repressor, domain 2"/>
    <property type="match status" value="1"/>
</dbReference>
<sequence>MPENSPRRSPRPGERRRDRERTRARILEAAKAEFGAKGYAAARVGEIADRAGVNKQLISYYFGGKEGLYNELNSPVYQGFSALAATDRPLAEVAADFVRTGLADTDLGRLFLWENLTDGAPDAVGVAAQREFLRGQVDYVRARQEAGDFPEDVDPAALMLMLMAAASASLAFPRVARAVTGRDPASPEFAEDYAEQLARVVRHLKR</sequence>
<dbReference type="EMBL" id="FOEF01000010">
    <property type="protein sequence ID" value="SEP45822.1"/>
    <property type="molecule type" value="Genomic_DNA"/>
</dbReference>